<dbReference type="PROSITE" id="PS50196">
    <property type="entry name" value="RANBD1"/>
    <property type="match status" value="1"/>
</dbReference>
<protein>
    <recommendedName>
        <fullName evidence="1">RanBD1 domain-containing protein</fullName>
    </recommendedName>
</protein>
<dbReference type="AlphaFoldDB" id="A0AAV2IKE3"/>
<evidence type="ECO:0000313" key="3">
    <source>
        <dbReference type="Proteomes" id="UP001497497"/>
    </source>
</evidence>
<keyword evidence="3" id="KW-1185">Reference proteome</keyword>
<dbReference type="EMBL" id="CAXITT010000851">
    <property type="protein sequence ID" value="CAL1546746.1"/>
    <property type="molecule type" value="Genomic_DNA"/>
</dbReference>
<comment type="caution">
    <text evidence="2">The sequence shown here is derived from an EMBL/GenBank/DDBJ whole genome shotgun (WGS) entry which is preliminary data.</text>
</comment>
<evidence type="ECO:0000313" key="2">
    <source>
        <dbReference type="EMBL" id="CAL1546746.1"/>
    </source>
</evidence>
<dbReference type="Proteomes" id="UP001497497">
    <property type="component" value="Unassembled WGS sequence"/>
</dbReference>
<dbReference type="GO" id="GO:0005096">
    <property type="term" value="F:GTPase activator activity"/>
    <property type="evidence" value="ECO:0007669"/>
    <property type="project" value="TreeGrafter"/>
</dbReference>
<dbReference type="InterPro" id="IPR045255">
    <property type="entry name" value="RanBP1-like"/>
</dbReference>
<dbReference type="Gene3D" id="2.30.29.30">
    <property type="entry name" value="Pleckstrin-homology domain (PH domain)/Phosphotyrosine-binding domain (PTB)"/>
    <property type="match status" value="1"/>
</dbReference>
<dbReference type="InterPro" id="IPR000156">
    <property type="entry name" value="Ran_bind_dom"/>
</dbReference>
<name>A0AAV2IKE3_LYMST</name>
<organism evidence="2 3">
    <name type="scientific">Lymnaea stagnalis</name>
    <name type="common">Great pond snail</name>
    <name type="synonym">Helix stagnalis</name>
    <dbReference type="NCBI Taxonomy" id="6523"/>
    <lineage>
        <taxon>Eukaryota</taxon>
        <taxon>Metazoa</taxon>
        <taxon>Spiralia</taxon>
        <taxon>Lophotrochozoa</taxon>
        <taxon>Mollusca</taxon>
        <taxon>Gastropoda</taxon>
        <taxon>Heterobranchia</taxon>
        <taxon>Euthyneura</taxon>
        <taxon>Panpulmonata</taxon>
        <taxon>Hygrophila</taxon>
        <taxon>Lymnaeoidea</taxon>
        <taxon>Lymnaeidae</taxon>
        <taxon>Lymnaea</taxon>
    </lineage>
</organism>
<proteinExistence type="predicted"/>
<accession>A0AAV2IKE3</accession>
<feature type="non-terminal residue" evidence="2">
    <location>
        <position position="1"/>
    </location>
</feature>
<dbReference type="InterPro" id="IPR011993">
    <property type="entry name" value="PH-like_dom_sf"/>
</dbReference>
<dbReference type="PANTHER" id="PTHR23138">
    <property type="entry name" value="RAN BINDING PROTEIN"/>
    <property type="match status" value="1"/>
</dbReference>
<dbReference type="GO" id="GO:0005737">
    <property type="term" value="C:cytoplasm"/>
    <property type="evidence" value="ECO:0007669"/>
    <property type="project" value="TreeGrafter"/>
</dbReference>
<evidence type="ECO:0000259" key="1">
    <source>
        <dbReference type="PROSITE" id="PS50196"/>
    </source>
</evidence>
<feature type="domain" description="RanBD1" evidence="1">
    <location>
        <begin position="11"/>
        <end position="79"/>
    </location>
</feature>
<sequence>QNVDEFEPKAKFAPAIPLPPLAEHFNGEENETEIIVETCWIYRYDKESKVWKQKGHGALKILENNSKIQFRIVMRRDQV</sequence>
<dbReference type="Pfam" id="PF00638">
    <property type="entry name" value="Ran_BP1"/>
    <property type="match status" value="1"/>
</dbReference>
<feature type="non-terminal residue" evidence="2">
    <location>
        <position position="79"/>
    </location>
</feature>
<dbReference type="GO" id="GO:0005643">
    <property type="term" value="C:nuclear pore"/>
    <property type="evidence" value="ECO:0007669"/>
    <property type="project" value="TreeGrafter"/>
</dbReference>
<reference evidence="2 3" key="1">
    <citation type="submission" date="2024-04" db="EMBL/GenBank/DDBJ databases">
        <authorList>
            <consortium name="Genoscope - CEA"/>
            <person name="William W."/>
        </authorList>
    </citation>
    <scope>NUCLEOTIDE SEQUENCE [LARGE SCALE GENOMIC DNA]</scope>
</reference>
<dbReference type="PANTHER" id="PTHR23138:SF179">
    <property type="entry name" value="NUCLEAR PORE COMPLEX PROTEIN"/>
    <property type="match status" value="1"/>
</dbReference>
<dbReference type="SUPFAM" id="SSF50729">
    <property type="entry name" value="PH domain-like"/>
    <property type="match status" value="1"/>
</dbReference>
<gene>
    <name evidence="2" type="ORF">GSLYS_00020123001</name>
</gene>